<dbReference type="Proteomes" id="UP001497516">
    <property type="component" value="Chromosome 3"/>
</dbReference>
<evidence type="ECO:0000313" key="2">
    <source>
        <dbReference type="EMBL" id="CAL1378079.1"/>
    </source>
</evidence>
<dbReference type="AlphaFoldDB" id="A0AAV2DWT8"/>
<name>A0AAV2DWT8_9ROSI</name>
<feature type="region of interest" description="Disordered" evidence="1">
    <location>
        <begin position="32"/>
        <end position="51"/>
    </location>
</feature>
<reference evidence="2 3" key="1">
    <citation type="submission" date="2024-04" db="EMBL/GenBank/DDBJ databases">
        <authorList>
            <person name="Fracassetti M."/>
        </authorList>
    </citation>
    <scope>NUCLEOTIDE SEQUENCE [LARGE SCALE GENOMIC DNA]</scope>
</reference>
<accession>A0AAV2DWT8</accession>
<evidence type="ECO:0000256" key="1">
    <source>
        <dbReference type="SAM" id="MobiDB-lite"/>
    </source>
</evidence>
<keyword evidence="3" id="KW-1185">Reference proteome</keyword>
<dbReference type="EMBL" id="OZ034816">
    <property type="protein sequence ID" value="CAL1378079.1"/>
    <property type="molecule type" value="Genomic_DNA"/>
</dbReference>
<sequence length="90" mass="9915">MLERGNHQHPEKAKPEAVLSLALPSMRALMGGSAVGRRSDKKAGDGRRCGWQAVEPGEDRLRWWCSGPSTAMQGWKYSWSKNYGDGDAVV</sequence>
<organism evidence="2 3">
    <name type="scientific">Linum trigynum</name>
    <dbReference type="NCBI Taxonomy" id="586398"/>
    <lineage>
        <taxon>Eukaryota</taxon>
        <taxon>Viridiplantae</taxon>
        <taxon>Streptophyta</taxon>
        <taxon>Embryophyta</taxon>
        <taxon>Tracheophyta</taxon>
        <taxon>Spermatophyta</taxon>
        <taxon>Magnoliopsida</taxon>
        <taxon>eudicotyledons</taxon>
        <taxon>Gunneridae</taxon>
        <taxon>Pentapetalae</taxon>
        <taxon>rosids</taxon>
        <taxon>fabids</taxon>
        <taxon>Malpighiales</taxon>
        <taxon>Linaceae</taxon>
        <taxon>Linum</taxon>
    </lineage>
</organism>
<proteinExistence type="predicted"/>
<protein>
    <submittedName>
        <fullName evidence="2">Uncharacterized protein</fullName>
    </submittedName>
</protein>
<evidence type="ECO:0000313" key="3">
    <source>
        <dbReference type="Proteomes" id="UP001497516"/>
    </source>
</evidence>
<feature type="compositionally biased region" description="Basic and acidic residues" evidence="1">
    <location>
        <begin position="37"/>
        <end position="48"/>
    </location>
</feature>
<gene>
    <name evidence="2" type="ORF">LTRI10_LOCUS19685</name>
</gene>